<feature type="domain" description="Mandelate racemase/muconate lactonizing enzyme C-terminal" evidence="2">
    <location>
        <begin position="140"/>
        <end position="237"/>
    </location>
</feature>
<reference evidence="3 4" key="1">
    <citation type="submission" date="2018-05" db="EMBL/GenBank/DDBJ databases">
        <title>Genomic Encyclopedia of Type Strains, Phase IV (KMG-IV): sequencing the most valuable type-strain genomes for metagenomic binning, comparative biology and taxonomic classification.</title>
        <authorList>
            <person name="Goeker M."/>
        </authorList>
    </citation>
    <scope>NUCLEOTIDE SEQUENCE [LARGE SCALE GENOMIC DNA]</scope>
    <source>
        <strain evidence="3 4">DSM 6462</strain>
    </source>
</reference>
<accession>A0A2V3TXQ9</accession>
<keyword evidence="4" id="KW-1185">Reference proteome</keyword>
<dbReference type="AlphaFoldDB" id="A0A2V3TXQ9"/>
<dbReference type="PANTHER" id="PTHR48073">
    <property type="entry name" value="O-SUCCINYLBENZOATE SYNTHASE-RELATED"/>
    <property type="match status" value="1"/>
</dbReference>
<dbReference type="RefSeq" id="WP_110377416.1">
    <property type="nucleotide sequence ID" value="NZ_JAHBRY010000002.1"/>
</dbReference>
<dbReference type="Proteomes" id="UP000248021">
    <property type="component" value="Unassembled WGS sequence"/>
</dbReference>
<protein>
    <submittedName>
        <fullName evidence="3">L-alanine-DL-glutamate epimerase-like enolase superfamily enzyme</fullName>
    </submittedName>
</protein>
<gene>
    <name evidence="3" type="ORF">C7450_112219</name>
</gene>
<dbReference type="Pfam" id="PF13378">
    <property type="entry name" value="MR_MLE_C"/>
    <property type="match status" value="1"/>
</dbReference>
<dbReference type="PANTHER" id="PTHR48073:SF2">
    <property type="entry name" value="O-SUCCINYLBENZOATE SYNTHASE"/>
    <property type="match status" value="1"/>
</dbReference>
<dbReference type="InterPro" id="IPR029017">
    <property type="entry name" value="Enolase-like_N"/>
</dbReference>
<dbReference type="SUPFAM" id="SSF51604">
    <property type="entry name" value="Enolase C-terminal domain-like"/>
    <property type="match status" value="1"/>
</dbReference>
<dbReference type="SFLD" id="SFLDS00001">
    <property type="entry name" value="Enolase"/>
    <property type="match status" value="1"/>
</dbReference>
<proteinExistence type="predicted"/>
<dbReference type="SUPFAM" id="SSF54826">
    <property type="entry name" value="Enolase N-terminal domain-like"/>
    <property type="match status" value="1"/>
</dbReference>
<dbReference type="Gene3D" id="3.30.390.10">
    <property type="entry name" value="Enolase-like, N-terminal domain"/>
    <property type="match status" value="1"/>
</dbReference>
<dbReference type="InterPro" id="IPR013342">
    <property type="entry name" value="Mandelate_racemase_C"/>
</dbReference>
<sequence length="366" mass="39010">MRIVAHELHRYRLPYLRPVRWFNSVEDEGEFVLLRITGESGARGVAEAPVKATWGGLSSRALIALVEDLLLPSLAAVDVSDLGAVREALAIYPDNQLAKMLVVNACAVLAAASREEWPWQPAGSGVTGVEVSWCVTRQPPAAMAEEAAAMTARHGFSTLKVKGGQGFETDRAVLRAVRRAVGDEVTLTVDANGAYGVDDVREYLSLLADEGVAIAEDPIPFRPDETFSRLVADSALPLLVDSSCVTARDAAAFINRGATAISIKPGRIGFAEAIAIAEMAQAANVEVCVGMYAESALGSLISLHFATRLARTLTPAEQSFYMMMTEQVLAVPLTVTGGRIELPGTLDLDTLVDWAKIISQDCSIGA</sequence>
<name>A0A2V3TXQ9_9HYPH</name>
<evidence type="ECO:0000256" key="1">
    <source>
        <dbReference type="ARBA" id="ARBA00022723"/>
    </source>
</evidence>
<evidence type="ECO:0000259" key="2">
    <source>
        <dbReference type="SMART" id="SM00922"/>
    </source>
</evidence>
<dbReference type="EMBL" id="QJJK01000012">
    <property type="protein sequence ID" value="PXW54190.1"/>
    <property type="molecule type" value="Genomic_DNA"/>
</dbReference>
<evidence type="ECO:0000313" key="4">
    <source>
        <dbReference type="Proteomes" id="UP000248021"/>
    </source>
</evidence>
<dbReference type="SMART" id="SM00922">
    <property type="entry name" value="MR_MLE"/>
    <property type="match status" value="1"/>
</dbReference>
<dbReference type="GO" id="GO:0046872">
    <property type="term" value="F:metal ion binding"/>
    <property type="evidence" value="ECO:0007669"/>
    <property type="project" value="UniProtKB-KW"/>
</dbReference>
<organism evidence="3 4">
    <name type="scientific">Chelatococcus asaccharovorans</name>
    <dbReference type="NCBI Taxonomy" id="28210"/>
    <lineage>
        <taxon>Bacteria</taxon>
        <taxon>Pseudomonadati</taxon>
        <taxon>Pseudomonadota</taxon>
        <taxon>Alphaproteobacteria</taxon>
        <taxon>Hyphomicrobiales</taxon>
        <taxon>Chelatococcaceae</taxon>
        <taxon>Chelatococcus</taxon>
    </lineage>
</organism>
<dbReference type="OrthoDB" id="9802699at2"/>
<dbReference type="InterPro" id="IPR029065">
    <property type="entry name" value="Enolase_C-like"/>
</dbReference>
<dbReference type="SFLD" id="SFLDG00180">
    <property type="entry name" value="muconate_cycloisomerase"/>
    <property type="match status" value="1"/>
</dbReference>
<comment type="caution">
    <text evidence="3">The sequence shown here is derived from an EMBL/GenBank/DDBJ whole genome shotgun (WGS) entry which is preliminary data.</text>
</comment>
<keyword evidence="1" id="KW-0479">Metal-binding</keyword>
<dbReference type="Gene3D" id="3.20.20.120">
    <property type="entry name" value="Enolase-like C-terminal domain"/>
    <property type="match status" value="1"/>
</dbReference>
<dbReference type="GO" id="GO:0003824">
    <property type="term" value="F:catalytic activity"/>
    <property type="evidence" value="ECO:0007669"/>
    <property type="project" value="UniProtKB-ARBA"/>
</dbReference>
<dbReference type="InterPro" id="IPR036849">
    <property type="entry name" value="Enolase-like_C_sf"/>
</dbReference>
<evidence type="ECO:0000313" key="3">
    <source>
        <dbReference type="EMBL" id="PXW54190.1"/>
    </source>
</evidence>